<reference evidence="1 2" key="1">
    <citation type="journal article" date="2009" name="Nature">
        <title>Evolution of pathogenicity and sexual reproduction in eight Candida genomes.</title>
        <authorList>
            <person name="Butler G."/>
            <person name="Rasmussen M.D."/>
            <person name="Lin M.F."/>
            <person name="Santos M.A."/>
            <person name="Sakthikumar S."/>
            <person name="Munro C.A."/>
            <person name="Rheinbay E."/>
            <person name="Grabherr M."/>
            <person name="Forche A."/>
            <person name="Reedy J.L."/>
            <person name="Agrafioti I."/>
            <person name="Arnaud M.B."/>
            <person name="Bates S."/>
            <person name="Brown A.J."/>
            <person name="Brunke S."/>
            <person name="Costanzo M.C."/>
            <person name="Fitzpatrick D.A."/>
            <person name="de Groot P.W."/>
            <person name="Harris D."/>
            <person name="Hoyer L.L."/>
            <person name="Hube B."/>
            <person name="Klis F.M."/>
            <person name="Kodira C."/>
            <person name="Lennard N."/>
            <person name="Logue M.E."/>
            <person name="Martin R."/>
            <person name="Neiman A.M."/>
            <person name="Nikolaou E."/>
            <person name="Quail M.A."/>
            <person name="Quinn J."/>
            <person name="Santos M.C."/>
            <person name="Schmitzberger F.F."/>
            <person name="Sherlock G."/>
            <person name="Shah P."/>
            <person name="Silverstein K.A."/>
            <person name="Skrzypek M.S."/>
            <person name="Soll D."/>
            <person name="Staggs R."/>
            <person name="Stansfield I."/>
            <person name="Stumpf M.P."/>
            <person name="Sudbery P.E."/>
            <person name="Srikantha T."/>
            <person name="Zeng Q."/>
            <person name="Berman J."/>
            <person name="Berriman M."/>
            <person name="Heitman J."/>
            <person name="Gow N.A."/>
            <person name="Lorenz M.C."/>
            <person name="Birren B.W."/>
            <person name="Kellis M."/>
            <person name="Cuomo C.A."/>
        </authorList>
    </citation>
    <scope>NUCLEOTIDE SEQUENCE [LARGE SCALE GENOMIC DNA]</scope>
    <source>
        <strain evidence="2">ATCC 6260 / CBS 566 / DSM 6381 / JCM 1539 / NBRC 10279 / NRRL Y-324</strain>
    </source>
</reference>
<dbReference type="AlphaFoldDB" id="A5DEY1"/>
<sequence>MNSGSYPFPSISAIKELRGLDTPSTPPFASPVVTLSDNLLASKRTLSNVEQSYFDSVSTSRTQPTSVASSVSSGMLSTMETSHQRIKSISELTTLDELLDYSSFLHQQRDTVVHAFEVAHKRLQESGWCSTHDLQNLQLQQDTSLCQLDTKLLQVEEKLNAEFDTSIFNNKPQQEKKGKEKELPRSPSLKVLESRCFSFADL</sequence>
<keyword evidence="2" id="KW-1185">Reference proteome</keyword>
<dbReference type="KEGG" id="pgu:PGUG_01832"/>
<dbReference type="eggNOG" id="ENOG502RQ5F">
    <property type="taxonomic scope" value="Eukaryota"/>
</dbReference>
<dbReference type="InParanoid" id="A5DEY1"/>
<organism evidence="1 2">
    <name type="scientific">Meyerozyma guilliermondii (strain ATCC 6260 / CBS 566 / DSM 6381 / JCM 1539 / NBRC 10279 / NRRL Y-324)</name>
    <name type="common">Yeast</name>
    <name type="synonym">Candida guilliermondii</name>
    <dbReference type="NCBI Taxonomy" id="294746"/>
    <lineage>
        <taxon>Eukaryota</taxon>
        <taxon>Fungi</taxon>
        <taxon>Dikarya</taxon>
        <taxon>Ascomycota</taxon>
        <taxon>Saccharomycotina</taxon>
        <taxon>Pichiomycetes</taxon>
        <taxon>Debaryomycetaceae</taxon>
        <taxon>Meyerozyma</taxon>
    </lineage>
</organism>
<dbReference type="EMBL" id="CH408156">
    <property type="protein sequence ID" value="EDK37734.2"/>
    <property type="molecule type" value="Genomic_DNA"/>
</dbReference>
<gene>
    <name evidence="1" type="ORF">PGUG_01832</name>
</gene>
<evidence type="ECO:0000313" key="1">
    <source>
        <dbReference type="EMBL" id="EDK37734.2"/>
    </source>
</evidence>
<name>A5DEY1_PICGU</name>
<dbReference type="GeneID" id="5127574"/>
<dbReference type="RefSeq" id="XP_001486161.2">
    <property type="nucleotide sequence ID" value="XM_001486111.1"/>
</dbReference>
<dbReference type="HOGENOM" id="CLU_1355084_0_0_1"/>
<evidence type="ECO:0000313" key="2">
    <source>
        <dbReference type="Proteomes" id="UP000001997"/>
    </source>
</evidence>
<accession>A5DEY1</accession>
<dbReference type="VEuPathDB" id="FungiDB:PGUG_01832"/>
<protein>
    <submittedName>
        <fullName evidence="1">Uncharacterized protein</fullName>
    </submittedName>
</protein>
<dbReference type="Proteomes" id="UP000001997">
    <property type="component" value="Unassembled WGS sequence"/>
</dbReference>
<dbReference type="OrthoDB" id="4026192at2759"/>
<proteinExistence type="predicted"/>